<dbReference type="EMBL" id="SMOL01000143">
    <property type="protein sequence ID" value="KAB2630851.1"/>
    <property type="molecule type" value="Genomic_DNA"/>
</dbReference>
<dbReference type="OrthoDB" id="1932595at2759"/>
<evidence type="ECO:0000313" key="2">
    <source>
        <dbReference type="EMBL" id="KAB2630851.1"/>
    </source>
</evidence>
<reference evidence="3" key="2">
    <citation type="submission" date="2019-10" db="EMBL/GenBank/DDBJ databases">
        <title>A de novo genome assembly of a pear dwarfing rootstock.</title>
        <authorList>
            <person name="Wang F."/>
            <person name="Wang J."/>
            <person name="Li S."/>
            <person name="Zhang Y."/>
            <person name="Fang M."/>
            <person name="Ma L."/>
            <person name="Zhao Y."/>
            <person name="Jiang S."/>
        </authorList>
    </citation>
    <scope>NUCLEOTIDE SEQUENCE [LARGE SCALE GENOMIC DNA]</scope>
</reference>
<gene>
    <name evidence="2" type="ORF">D8674_008370</name>
</gene>
<accession>A0A5N5HX84</accession>
<dbReference type="Proteomes" id="UP000327157">
    <property type="component" value="Chromosome 12"/>
</dbReference>
<evidence type="ECO:0000259" key="1">
    <source>
        <dbReference type="Pfam" id="PF13963"/>
    </source>
</evidence>
<proteinExistence type="predicted"/>
<comment type="caution">
    <text evidence="2">The sequence shown here is derived from an EMBL/GenBank/DDBJ whole genome shotgun (WGS) entry which is preliminary data.</text>
</comment>
<reference evidence="2 3" key="3">
    <citation type="submission" date="2019-11" db="EMBL/GenBank/DDBJ databases">
        <title>A de novo genome assembly of a pear dwarfing rootstock.</title>
        <authorList>
            <person name="Wang F."/>
            <person name="Wang J."/>
            <person name="Li S."/>
            <person name="Zhang Y."/>
            <person name="Fang M."/>
            <person name="Ma L."/>
            <person name="Zhao Y."/>
            <person name="Jiang S."/>
        </authorList>
    </citation>
    <scope>NUCLEOTIDE SEQUENCE [LARGE SCALE GENOMIC DNA]</scope>
    <source>
        <strain evidence="2">S2</strain>
        <tissue evidence="2">Leaf</tissue>
    </source>
</reference>
<dbReference type="AlphaFoldDB" id="A0A5N5HX84"/>
<keyword evidence="3" id="KW-1185">Reference proteome</keyword>
<organism evidence="2 3">
    <name type="scientific">Pyrus ussuriensis x Pyrus communis</name>
    <dbReference type="NCBI Taxonomy" id="2448454"/>
    <lineage>
        <taxon>Eukaryota</taxon>
        <taxon>Viridiplantae</taxon>
        <taxon>Streptophyta</taxon>
        <taxon>Embryophyta</taxon>
        <taxon>Tracheophyta</taxon>
        <taxon>Spermatophyta</taxon>
        <taxon>Magnoliopsida</taxon>
        <taxon>eudicotyledons</taxon>
        <taxon>Gunneridae</taxon>
        <taxon>Pentapetalae</taxon>
        <taxon>rosids</taxon>
        <taxon>fabids</taxon>
        <taxon>Rosales</taxon>
        <taxon>Rosaceae</taxon>
        <taxon>Amygdaloideae</taxon>
        <taxon>Maleae</taxon>
        <taxon>Pyrus</taxon>
    </lineage>
</organism>
<feature type="domain" description="Transposase-associated" evidence="1">
    <location>
        <begin position="69"/>
        <end position="130"/>
    </location>
</feature>
<dbReference type="InterPro" id="IPR029480">
    <property type="entry name" value="Transpos_assoc"/>
</dbReference>
<evidence type="ECO:0000313" key="3">
    <source>
        <dbReference type="Proteomes" id="UP000327157"/>
    </source>
</evidence>
<dbReference type="Pfam" id="PF13963">
    <property type="entry name" value="Transpos_assoc"/>
    <property type="match status" value="1"/>
</dbReference>
<protein>
    <recommendedName>
        <fullName evidence="1">Transposase-associated domain-containing protein</fullName>
    </recommendedName>
</protein>
<name>A0A5N5HX84_9ROSA</name>
<reference evidence="2 3" key="1">
    <citation type="submission" date="2019-09" db="EMBL/GenBank/DDBJ databases">
        <authorList>
            <person name="Ou C."/>
        </authorList>
    </citation>
    <scope>NUCLEOTIDE SEQUENCE [LARGE SCALE GENOMIC DNA]</scope>
    <source>
        <strain evidence="2">S2</strain>
        <tissue evidence="2">Leaf</tissue>
    </source>
</reference>
<sequence length="281" mass="32188">MQVKNKRETEAKIHRRTEPSTLLASLASITLMIKSGSSSNQEHFSSVHYFFFNWVTYYQIGLQDIEGCRTGLAEFILNSLEVSSHDGNIKCPCAKCLNRFWLSNNEVEVHLIVEGMDRSYLEGPWVWHGETFGDPLPSSQVAQQIAGVNTPHCELGLLLEDISWVPVEWVACLLIITPTPTRNYIRVVIHVCENDCMLYWKHNSGSDVCHTCGVFRYTTKVDDIAPSSKKRIPQNARRMTRGSVEHGEFIRLMYIGCAHLHRWDKMHCHHPWVLGCVGQYR</sequence>